<feature type="compositionally biased region" description="Polar residues" evidence="1">
    <location>
        <begin position="1"/>
        <end position="31"/>
    </location>
</feature>
<dbReference type="Proteomes" id="UP001432322">
    <property type="component" value="Unassembled WGS sequence"/>
</dbReference>
<name>A0AAV5W024_9BILA</name>
<comment type="caution">
    <text evidence="2">The sequence shown here is derived from an EMBL/GenBank/DDBJ whole genome shotgun (WGS) entry which is preliminary data.</text>
</comment>
<dbReference type="EMBL" id="BTSY01000004">
    <property type="protein sequence ID" value="GMT24029.1"/>
    <property type="molecule type" value="Genomic_DNA"/>
</dbReference>
<feature type="compositionally biased region" description="Basic and acidic residues" evidence="1">
    <location>
        <begin position="174"/>
        <end position="187"/>
    </location>
</feature>
<feature type="region of interest" description="Disordered" evidence="1">
    <location>
        <begin position="316"/>
        <end position="349"/>
    </location>
</feature>
<feature type="compositionally biased region" description="Low complexity" evidence="1">
    <location>
        <begin position="705"/>
        <end position="716"/>
    </location>
</feature>
<feature type="compositionally biased region" description="Acidic residues" evidence="1">
    <location>
        <begin position="195"/>
        <end position="208"/>
    </location>
</feature>
<reference evidence="2" key="1">
    <citation type="submission" date="2023-10" db="EMBL/GenBank/DDBJ databases">
        <title>Genome assembly of Pristionchus species.</title>
        <authorList>
            <person name="Yoshida K."/>
            <person name="Sommer R.J."/>
        </authorList>
    </citation>
    <scope>NUCLEOTIDE SEQUENCE</scope>
    <source>
        <strain evidence="2">RS5133</strain>
    </source>
</reference>
<proteinExistence type="predicted"/>
<feature type="region of interest" description="Disordered" evidence="1">
    <location>
        <begin position="1"/>
        <end position="36"/>
    </location>
</feature>
<feature type="compositionally biased region" description="Basic and acidic residues" evidence="1">
    <location>
        <begin position="84"/>
        <end position="99"/>
    </location>
</feature>
<keyword evidence="3" id="KW-1185">Reference proteome</keyword>
<feature type="compositionally biased region" description="Acidic residues" evidence="1">
    <location>
        <begin position="318"/>
        <end position="335"/>
    </location>
</feature>
<feature type="region of interest" description="Disordered" evidence="1">
    <location>
        <begin position="158"/>
        <end position="229"/>
    </location>
</feature>
<feature type="region of interest" description="Disordered" evidence="1">
    <location>
        <begin position="70"/>
        <end position="99"/>
    </location>
</feature>
<dbReference type="AlphaFoldDB" id="A0AAV5W024"/>
<evidence type="ECO:0000313" key="2">
    <source>
        <dbReference type="EMBL" id="GMT24029.1"/>
    </source>
</evidence>
<organism evidence="2 3">
    <name type="scientific">Pristionchus fissidentatus</name>
    <dbReference type="NCBI Taxonomy" id="1538716"/>
    <lineage>
        <taxon>Eukaryota</taxon>
        <taxon>Metazoa</taxon>
        <taxon>Ecdysozoa</taxon>
        <taxon>Nematoda</taxon>
        <taxon>Chromadorea</taxon>
        <taxon>Rhabditida</taxon>
        <taxon>Rhabditina</taxon>
        <taxon>Diplogasteromorpha</taxon>
        <taxon>Diplogasteroidea</taxon>
        <taxon>Neodiplogasteridae</taxon>
        <taxon>Pristionchus</taxon>
    </lineage>
</organism>
<feature type="region of interest" description="Disordered" evidence="1">
    <location>
        <begin position="502"/>
        <end position="560"/>
    </location>
</feature>
<feature type="non-terminal residue" evidence="2">
    <location>
        <position position="744"/>
    </location>
</feature>
<feature type="compositionally biased region" description="Low complexity" evidence="1">
    <location>
        <begin position="523"/>
        <end position="555"/>
    </location>
</feature>
<feature type="non-terminal residue" evidence="2">
    <location>
        <position position="1"/>
    </location>
</feature>
<feature type="compositionally biased region" description="Polar residues" evidence="1">
    <location>
        <begin position="669"/>
        <end position="681"/>
    </location>
</feature>
<evidence type="ECO:0000313" key="3">
    <source>
        <dbReference type="Proteomes" id="UP001432322"/>
    </source>
</evidence>
<gene>
    <name evidence="2" type="ORF">PFISCL1PPCAC_15326</name>
</gene>
<sequence length="744" mass="82384">EQPSTSQYQSVPSFDSTSPTRESGYGTTSTSVEKDLAGYEQPIILSYEEEQQKVRELEEIREKEKWLDEERKRVEREREEEEEMERRRREMEQVEEEQRKELERLRWEEETRKDDDLRELYSFLFSSDDILIDSIEVRDGAESRTDGHSTDDEAFAFSETAPRFQLPEGVEDWQQGREAEWSTDNKPRMWTTVFEGDESEQPGVETDEVFPLPPSGSVATQSGTQTAGAPIVYRTRYGSTTHEENSPVDAIEMDEVYDNFSIADASTSKSIPSTVSGGFRFDRGQEIAFDSAPKSSSQLSQHRPSIPEISVTIHETLESDEEESGEENTSDDEDYPDKVISAPVDPPVSYEEVEREREANEAAATHMLQQIQAFGIEEANDEFDVQWAHSQLKKTKKVRSSAASAAKTEEGSAAIARTNPFLDDDEVNVDMEELKDYSDAAAYYAGMGSGGLINHRPGPVYTITEEDEGERVVDGDAKTVAREKARRTAAAATNAIMNFYEQQQEEQRKKSSGSEGTVGIPRTTSSTTSMTRTETKTTTASVSSDSVSTSTPSISKSDKNYTQFDLPSYSSLPSTSSSSIVTIPPASFTASMEAATKARIIDPSLQISAVAEPTDVIDHSDRLFEAVYRNESANSKPNLLFYDDSSFISLANDALGTSTSPSFLIPNTGEISSDDSPSTPSKLKRSPAMMMPSEPRKIIDPIDPTMTSSTTAATTADFTRFPLPPKEKTVETTTKPGDSAGSII</sequence>
<evidence type="ECO:0000256" key="1">
    <source>
        <dbReference type="SAM" id="MobiDB-lite"/>
    </source>
</evidence>
<feature type="compositionally biased region" description="Polar residues" evidence="1">
    <location>
        <begin position="217"/>
        <end position="227"/>
    </location>
</feature>
<accession>A0AAV5W024</accession>
<feature type="region of interest" description="Disordered" evidence="1">
    <location>
        <begin position="661"/>
        <end position="744"/>
    </location>
</feature>
<protein>
    <submittedName>
        <fullName evidence="2">Uncharacterized protein</fullName>
    </submittedName>
</protein>